<name>A0ABY5ERR1_9HYPH</name>
<accession>A0ABY5ERR1</accession>
<protein>
    <submittedName>
        <fullName evidence="3">BID domain-containing T4SS effector</fullName>
    </submittedName>
</protein>
<dbReference type="NCBIfam" id="NF033856">
    <property type="entry name" value="T4SS_effec_BID"/>
    <property type="match status" value="3"/>
</dbReference>
<feature type="region of interest" description="Disordered" evidence="2">
    <location>
        <begin position="188"/>
        <end position="273"/>
    </location>
</feature>
<feature type="compositionally biased region" description="Polar residues" evidence="2">
    <location>
        <begin position="206"/>
        <end position="223"/>
    </location>
</feature>
<sequence length="919" mass="104451">MKKRAPSSKIEQLMAKFEESQEQSTAAPIAPQVPQEQQEAHLQQHPSETVQESVIQPSTSHAEDMQKNTPSQESEVLYATPTPQRPPRPPRAHERGLSSTTTQNSQTSRTKVSPQRPSRARDKELSSTSSQESEILYATPTRRKTPRARDMQKDSTSSQESEMDSHLFQSWEDIEKAYSSFFQESKILYPTNSGQKPSRARDMQKDSTSSQESETLYATPTRQKTPHARDMQKDSTSSQESETLYATPTRQKTPHARDMQKDSTSSQESKMDSHLFRSWEEVEKAYSTFFQDSEVFHPTNSGQKSSRRRSMRRDSTSSKENEISPEELQIWERSMPLTERRTSSDDSYSAYTVAVPKTPPLKKHEMYLSEEEILSKVRNHTLVIRAKETVKELSQTVYGNSDIFGQKLAEIDKNPALGEGLSRQVAARPKLVGPLAGHSFCGLKSKARKNAENNVPELCRALGIYTDAVKHARYDACLAHNSRKRKHQKSINQEEMAESLQNSRKPEQEITLLSQEEITHRMSGDTSVRYCHAEIAYWCTVVYGNPSVLQYRIEEVEKAPAIGEQLAWQVENHPLLFGKLAGRNVCGLKNKARKEAENALPCLKDAIEAYTEALQHAKENIIESHQQEQQRYRLSRDLNQDLQQTLIPKKEVPHLTREETLEKVKNHTSVQSSKKAIETLCKVVYGRSHILEEKIEMILKNPLEGKNLASQIMTSPQSIARLAGLGMGSIMNDARTCAKENIFSLHLAIRHHTHMVERTEKDILQDHHAKQKRCEKSVEMPGEWFGALCSLTKEQQQETLSQSFELRKEVKAYKEKIDTRLSESEHEAIKGNNGEKLAKMIGISVREAQKVIQVVKSLEELQQSITVAEHKAQNLHLETRASSAIKAEKVTQTIEQEKAIPKNVQPRKVEHAKTAMMHL</sequence>
<feature type="compositionally biased region" description="Low complexity" evidence="2">
    <location>
        <begin position="98"/>
        <end position="108"/>
    </location>
</feature>
<reference evidence="3" key="1">
    <citation type="submission" date="2022-07" db="EMBL/GenBank/DDBJ databases">
        <title>First report of Bartonella spp. in marsupials in Brazil, with a description of Bartonella harrusi sp. nov. and new proposal for taxonomic reclassification of species of the genus Bartonella.</title>
        <authorList>
            <person name="Amaral R.B."/>
        </authorList>
    </citation>
    <scope>NUCLEOTIDE SEQUENCE</scope>
    <source>
        <strain evidence="3">117A</strain>
    </source>
</reference>
<feature type="region of interest" description="Disordered" evidence="2">
    <location>
        <begin position="295"/>
        <end position="331"/>
    </location>
</feature>
<evidence type="ECO:0000313" key="3">
    <source>
        <dbReference type="EMBL" id="UTO28079.1"/>
    </source>
</evidence>
<dbReference type="RefSeq" id="WP_254769988.1">
    <property type="nucleotide sequence ID" value="NZ_CP101114.1"/>
</dbReference>
<evidence type="ECO:0000313" key="4">
    <source>
        <dbReference type="Proteomes" id="UP001059475"/>
    </source>
</evidence>
<feature type="region of interest" description="Disordered" evidence="2">
    <location>
        <begin position="15"/>
        <end position="168"/>
    </location>
</feature>
<evidence type="ECO:0000256" key="1">
    <source>
        <dbReference type="SAM" id="Coils"/>
    </source>
</evidence>
<dbReference type="EMBL" id="CP101114">
    <property type="protein sequence ID" value="UTO28079.1"/>
    <property type="molecule type" value="Genomic_DNA"/>
</dbReference>
<keyword evidence="1" id="KW-0175">Coiled coil</keyword>
<organism evidence="3 4">
    <name type="scientific">Bartonella harrusi</name>
    <dbReference type="NCBI Taxonomy" id="2961895"/>
    <lineage>
        <taxon>Bacteria</taxon>
        <taxon>Pseudomonadati</taxon>
        <taxon>Pseudomonadota</taxon>
        <taxon>Alphaproteobacteria</taxon>
        <taxon>Hyphomicrobiales</taxon>
        <taxon>Bartonellaceae</taxon>
        <taxon>Bartonella</taxon>
    </lineage>
</organism>
<feature type="coiled-coil region" evidence="1">
    <location>
        <begin position="593"/>
        <end position="627"/>
    </location>
</feature>
<gene>
    <name evidence="3" type="ORF">NMK50_07690</name>
</gene>
<keyword evidence="4" id="KW-1185">Reference proteome</keyword>
<feature type="compositionally biased region" description="Polar residues" evidence="2">
    <location>
        <begin position="34"/>
        <end position="60"/>
    </location>
</feature>
<proteinExistence type="predicted"/>
<evidence type="ECO:0000256" key="2">
    <source>
        <dbReference type="SAM" id="MobiDB-lite"/>
    </source>
</evidence>
<dbReference type="Proteomes" id="UP001059475">
    <property type="component" value="Chromosome"/>
</dbReference>
<feature type="compositionally biased region" description="Polar residues" evidence="2">
    <location>
        <begin position="234"/>
        <end position="251"/>
    </location>
</feature>
<feature type="compositionally biased region" description="Basic and acidic residues" evidence="2">
    <location>
        <begin position="312"/>
        <end position="322"/>
    </location>
</feature>